<keyword evidence="4" id="KW-0808">Transferase</keyword>
<evidence type="ECO:0000313" key="5">
    <source>
        <dbReference type="Proteomes" id="UP001218362"/>
    </source>
</evidence>
<dbReference type="CDD" id="cd00082">
    <property type="entry name" value="HisKA"/>
    <property type="match status" value="1"/>
</dbReference>
<evidence type="ECO:0000313" key="4">
    <source>
        <dbReference type="EMBL" id="WEK46704.1"/>
    </source>
</evidence>
<name>A0AAJ6BMR8_9SPHN</name>
<dbReference type="KEGG" id="acob:P0Y56_17130"/>
<gene>
    <name evidence="4" type="ORF">P0Y56_17130</name>
</gene>
<dbReference type="InterPro" id="IPR003661">
    <property type="entry name" value="HisK_dim/P_dom"/>
</dbReference>
<sequence>MQIDDRLATVLRTQAASERAAHTQFRQLLDLAGSANESDDYMLDAAYERLSALSAALPPETRAAIVREPGVRLRNPGFVAYLASQELPVAAAAAISARLTERQWEALIPALPVEIRALLGRRGDLPEGTRMLLARLGVSGLGLPTVEETRRDRPITTPTVIQAPVPAAPLPAETNVLDLDPALELDPAAESNGIGAIVRRIEAFRRAREQATSAPTHDAPHLPLGLPLAEQPPAFAAFDFTTDVEGRINWAESRVAPMTVGIALADRQADAPARADAATIAALRRRQPLRRGRLVLEGAPAIAGEWRIDAAPVFTAPGGRFTGYRGRMRRPAAPEAPTSPEASLDSPADRMRQVIHELRTPVNAIQGFAEIIQQQLFGEVPNEYRALAAGIAGDAARMLAGFEELDRLVKLETGAMALDPGGTDLAAIIAGTARQLDSVLRPRSAGLELIATTGACPVALTRPDAEMLVWRILATLAGMASPGEAMQIVLAVNGTAAGIEIDLPISLADRADIFEGTVTTAPQAVSAGMFGAGFALRLARAEARAAGGDLQRVEDLLVLTLPLAGGKADKPVDTGRQMTDTR</sequence>
<dbReference type="Gene3D" id="1.10.287.130">
    <property type="match status" value="1"/>
</dbReference>
<evidence type="ECO:0000256" key="1">
    <source>
        <dbReference type="ARBA" id="ARBA00000085"/>
    </source>
</evidence>
<dbReference type="Proteomes" id="UP001218362">
    <property type="component" value="Chromosome"/>
</dbReference>
<dbReference type="GO" id="GO:0000155">
    <property type="term" value="F:phosphorelay sensor kinase activity"/>
    <property type="evidence" value="ECO:0007669"/>
    <property type="project" value="InterPro"/>
</dbReference>
<comment type="catalytic activity">
    <reaction evidence="1">
        <text>ATP + protein L-histidine = ADP + protein N-phospho-L-histidine.</text>
        <dbReference type="EC" id="2.7.13.3"/>
    </reaction>
</comment>
<organism evidence="4 5">
    <name type="scientific">Candidatus Andeanibacterium colombiense</name>
    <dbReference type="NCBI Taxonomy" id="3121345"/>
    <lineage>
        <taxon>Bacteria</taxon>
        <taxon>Pseudomonadati</taxon>
        <taxon>Pseudomonadota</taxon>
        <taxon>Alphaproteobacteria</taxon>
        <taxon>Sphingomonadales</taxon>
        <taxon>Sphingomonadaceae</taxon>
        <taxon>Candidatus Andeanibacterium</taxon>
    </lineage>
</organism>
<evidence type="ECO:0000259" key="3">
    <source>
        <dbReference type="SMART" id="SM00388"/>
    </source>
</evidence>
<protein>
    <recommendedName>
        <fullName evidence="2">histidine kinase</fullName>
        <ecNumber evidence="2">2.7.13.3</ecNumber>
    </recommendedName>
</protein>
<dbReference type="EC" id="2.7.13.3" evidence="2"/>
<dbReference type="SMART" id="SM00388">
    <property type="entry name" value="HisKA"/>
    <property type="match status" value="1"/>
</dbReference>
<accession>A0AAJ6BMR8</accession>
<dbReference type="Pfam" id="PF00512">
    <property type="entry name" value="HisKA"/>
    <property type="match status" value="1"/>
</dbReference>
<dbReference type="InterPro" id="IPR036097">
    <property type="entry name" value="HisK_dim/P_sf"/>
</dbReference>
<dbReference type="EMBL" id="CP119316">
    <property type="protein sequence ID" value="WEK46704.1"/>
    <property type="molecule type" value="Genomic_DNA"/>
</dbReference>
<keyword evidence="4" id="KW-0418">Kinase</keyword>
<reference evidence="4" key="1">
    <citation type="submission" date="2023-03" db="EMBL/GenBank/DDBJ databases">
        <title>Andean soil-derived lignocellulolytic bacterial consortium as a source of novel taxa and putative plastic-active enzymes.</title>
        <authorList>
            <person name="Diaz-Garcia L."/>
            <person name="Chuvochina M."/>
            <person name="Feuerriegel G."/>
            <person name="Bunk B."/>
            <person name="Sproer C."/>
            <person name="Streit W.R."/>
            <person name="Rodriguez L.M."/>
            <person name="Overmann J."/>
            <person name="Jimenez D.J."/>
        </authorList>
    </citation>
    <scope>NUCLEOTIDE SEQUENCE</scope>
    <source>
        <strain evidence="4">MAG 26</strain>
    </source>
</reference>
<proteinExistence type="predicted"/>
<evidence type="ECO:0000256" key="2">
    <source>
        <dbReference type="ARBA" id="ARBA00012438"/>
    </source>
</evidence>
<dbReference type="AlphaFoldDB" id="A0AAJ6BMR8"/>
<feature type="domain" description="Signal transduction histidine kinase dimerisation/phosphoacceptor" evidence="3">
    <location>
        <begin position="350"/>
        <end position="414"/>
    </location>
</feature>
<dbReference type="SUPFAM" id="SSF47384">
    <property type="entry name" value="Homodimeric domain of signal transducing histidine kinase"/>
    <property type="match status" value="1"/>
</dbReference>